<dbReference type="InterPro" id="IPR005303">
    <property type="entry name" value="MOCOS_middle"/>
</dbReference>
<dbReference type="EMBL" id="FZNO01000003">
    <property type="protein sequence ID" value="SNR32634.1"/>
    <property type="molecule type" value="Genomic_DNA"/>
</dbReference>
<dbReference type="SUPFAM" id="SSF50800">
    <property type="entry name" value="PK beta-barrel domain-like"/>
    <property type="match status" value="1"/>
</dbReference>
<dbReference type="Proteomes" id="UP000198403">
    <property type="component" value="Unassembled WGS sequence"/>
</dbReference>
<dbReference type="Pfam" id="PF03476">
    <property type="entry name" value="MOSC_N"/>
    <property type="match status" value="1"/>
</dbReference>
<accession>A0A238VEQ2</accession>
<keyword evidence="3" id="KW-1185">Reference proteome</keyword>
<sequence>MSSWPSVGSMQPQEHAVGRVERIWIYPVRSLAGRELTDAEVSPGGLAGDRAWTVTGEDGSVIRPKEAPAMRDVAPSGDPTADAGRLAAVLGRPVRLQPTSGARPDVAPVHLVSRQAVERAAAGELPEGCSAEDPRANLLLTLDGDERAWVGRDLRVGEVLLRVTRTPKHCLGVYADVVAPGAVRTGDPVLLV</sequence>
<dbReference type="GO" id="GO:0030151">
    <property type="term" value="F:molybdenum ion binding"/>
    <property type="evidence" value="ECO:0007669"/>
    <property type="project" value="InterPro"/>
</dbReference>
<dbReference type="PROSITE" id="PS51340">
    <property type="entry name" value="MOSC"/>
    <property type="match status" value="1"/>
</dbReference>
<gene>
    <name evidence="2" type="ORF">SAMN06272737_10331</name>
</gene>
<name>A0A238VEQ2_9ACTN</name>
<organism evidence="2 3">
    <name type="scientific">Blastococcus mobilis</name>
    <dbReference type="NCBI Taxonomy" id="1938746"/>
    <lineage>
        <taxon>Bacteria</taxon>
        <taxon>Bacillati</taxon>
        <taxon>Actinomycetota</taxon>
        <taxon>Actinomycetes</taxon>
        <taxon>Geodermatophilales</taxon>
        <taxon>Geodermatophilaceae</taxon>
        <taxon>Blastococcus</taxon>
    </lineage>
</organism>
<evidence type="ECO:0000259" key="1">
    <source>
        <dbReference type="PROSITE" id="PS51340"/>
    </source>
</evidence>
<evidence type="ECO:0000313" key="2">
    <source>
        <dbReference type="EMBL" id="SNR32634.1"/>
    </source>
</evidence>
<feature type="domain" description="MOSC" evidence="1">
    <location>
        <begin position="78"/>
        <end position="192"/>
    </location>
</feature>
<dbReference type="InterPro" id="IPR011037">
    <property type="entry name" value="Pyrv_Knase-like_insert_dom_sf"/>
</dbReference>
<proteinExistence type="predicted"/>
<dbReference type="GO" id="GO:0003824">
    <property type="term" value="F:catalytic activity"/>
    <property type="evidence" value="ECO:0007669"/>
    <property type="project" value="InterPro"/>
</dbReference>
<dbReference type="GO" id="GO:0030170">
    <property type="term" value="F:pyridoxal phosphate binding"/>
    <property type="evidence" value="ECO:0007669"/>
    <property type="project" value="InterPro"/>
</dbReference>
<protein>
    <recommendedName>
        <fullName evidence="1">MOSC domain-containing protein</fullName>
    </recommendedName>
</protein>
<dbReference type="AlphaFoldDB" id="A0A238VEQ2"/>
<reference evidence="2 3" key="1">
    <citation type="submission" date="2017-06" db="EMBL/GenBank/DDBJ databases">
        <authorList>
            <person name="Kim H.J."/>
            <person name="Triplett B.A."/>
        </authorList>
    </citation>
    <scope>NUCLEOTIDE SEQUENCE [LARGE SCALE GENOMIC DNA]</scope>
    <source>
        <strain evidence="2 3">DSM 44272</strain>
    </source>
</reference>
<evidence type="ECO:0000313" key="3">
    <source>
        <dbReference type="Proteomes" id="UP000198403"/>
    </source>
</evidence>
<dbReference type="InterPro" id="IPR005302">
    <property type="entry name" value="MoCF_Sase_C"/>
</dbReference>